<evidence type="ECO:0000256" key="1">
    <source>
        <dbReference type="ARBA" id="ARBA00006515"/>
    </source>
</evidence>
<sequence length="353" mass="39257">MEYELVSPRPDSNRPYVAAENRYENFGYRRVGDSGLVLPPLSLGLWWNFGDNRAFDTQREVLRHAFDHGINHFDLANNYGPPAGSAEENFGRMMRKDFMPYRNELVISSKAGYDMWAGPFGSFGSRKYLLASAEASLQAMNLDYVDIFYSHRYDPKTPLEETIGALDTLVRQGKAIYVGISSYSAERTAQAKAIADELGTPLVIHQPSYNILNPWVEHGLLATLQKEDMGAIAFTPLAQGLLTDKYLNGTDVQRQGGRRSLDAQLTEENLDKIHKLNDIALRRGQSLAQMSLAWLLREGAATSVLIGASSTKQLDENLGALKNVEFTETELNEIASIAQGDAGIDWWKTSAIS</sequence>
<dbReference type="GeneID" id="303302536"/>
<dbReference type="InterPro" id="IPR036812">
    <property type="entry name" value="NAD(P)_OxRdtase_dom_sf"/>
</dbReference>
<dbReference type="PANTHER" id="PTHR43150:SF4">
    <property type="entry name" value="L-GLYCERALDEHYDE 3-PHOSPHATE REDUCTASE"/>
    <property type="match status" value="1"/>
</dbReference>
<evidence type="ECO:0000313" key="6">
    <source>
        <dbReference type="Proteomes" id="UP000606115"/>
    </source>
</evidence>
<accession>A0ABQ2D7P3</accession>
<keyword evidence="3" id="KW-0560">Oxidoreductase</keyword>
<dbReference type="EMBL" id="BMKX01000001">
    <property type="protein sequence ID" value="GGJ46413.1"/>
    <property type="molecule type" value="Genomic_DNA"/>
</dbReference>
<dbReference type="Pfam" id="PF00248">
    <property type="entry name" value="Aldo_ket_red"/>
    <property type="match status" value="1"/>
</dbReference>
<dbReference type="Proteomes" id="UP000606115">
    <property type="component" value="Unassembled WGS sequence"/>
</dbReference>
<evidence type="ECO:0000259" key="4">
    <source>
        <dbReference type="Pfam" id="PF00248"/>
    </source>
</evidence>
<feature type="domain" description="NADP-dependent oxidoreductase" evidence="4">
    <location>
        <begin position="41"/>
        <end position="338"/>
    </location>
</feature>
<name>A0ABQ2D7P3_9MICC</name>
<reference evidence="6" key="1">
    <citation type="journal article" date="2019" name="Int. J. Syst. Evol. Microbiol.">
        <title>The Global Catalogue of Microorganisms (GCM) 10K type strain sequencing project: providing services to taxonomists for standard genome sequencing and annotation.</title>
        <authorList>
            <consortium name="The Broad Institute Genomics Platform"/>
            <consortium name="The Broad Institute Genome Sequencing Center for Infectious Disease"/>
            <person name="Wu L."/>
            <person name="Ma J."/>
        </authorList>
    </citation>
    <scope>NUCLEOTIDE SEQUENCE [LARGE SCALE GENOMIC DNA]</scope>
    <source>
        <strain evidence="6">CGMCC 1.3685</strain>
    </source>
</reference>
<organism evidence="5 6">
    <name type="scientific">Glutamicibacter ardleyensis</name>
    <dbReference type="NCBI Taxonomy" id="225894"/>
    <lineage>
        <taxon>Bacteria</taxon>
        <taxon>Bacillati</taxon>
        <taxon>Actinomycetota</taxon>
        <taxon>Actinomycetes</taxon>
        <taxon>Micrococcales</taxon>
        <taxon>Micrococcaceae</taxon>
        <taxon>Glutamicibacter</taxon>
    </lineage>
</organism>
<proteinExistence type="inferred from homology"/>
<evidence type="ECO:0000256" key="3">
    <source>
        <dbReference type="ARBA" id="ARBA00023002"/>
    </source>
</evidence>
<comment type="similarity">
    <text evidence="1">Belongs to the shaker potassium channel beta subunit family.</text>
</comment>
<keyword evidence="6" id="KW-1185">Reference proteome</keyword>
<evidence type="ECO:0000313" key="5">
    <source>
        <dbReference type="EMBL" id="GGJ46413.1"/>
    </source>
</evidence>
<gene>
    <name evidence="5" type="ORF">GCM10007173_01190</name>
</gene>
<dbReference type="CDD" id="cd19089">
    <property type="entry name" value="AKR_AKR14A1_2"/>
    <property type="match status" value="1"/>
</dbReference>
<keyword evidence="2" id="KW-0521">NADP</keyword>
<dbReference type="PANTHER" id="PTHR43150">
    <property type="entry name" value="HYPERKINETIC, ISOFORM M"/>
    <property type="match status" value="1"/>
</dbReference>
<dbReference type="Gene3D" id="3.20.20.100">
    <property type="entry name" value="NADP-dependent oxidoreductase domain"/>
    <property type="match status" value="1"/>
</dbReference>
<dbReference type="InterPro" id="IPR023210">
    <property type="entry name" value="NADP_OxRdtase_dom"/>
</dbReference>
<dbReference type="RefSeq" id="WP_188682938.1">
    <property type="nucleotide sequence ID" value="NZ_BMKX01000001.1"/>
</dbReference>
<protein>
    <submittedName>
        <fullName evidence="5">Glyceraldehyde 3-phosphate reductase</fullName>
    </submittedName>
</protein>
<comment type="caution">
    <text evidence="5">The sequence shown here is derived from an EMBL/GenBank/DDBJ whole genome shotgun (WGS) entry which is preliminary data.</text>
</comment>
<evidence type="ECO:0000256" key="2">
    <source>
        <dbReference type="ARBA" id="ARBA00022857"/>
    </source>
</evidence>
<dbReference type="InterPro" id="IPR005399">
    <property type="entry name" value="K_chnl_volt-dep_bsu_KCNAB-rel"/>
</dbReference>
<dbReference type="SUPFAM" id="SSF51430">
    <property type="entry name" value="NAD(P)-linked oxidoreductase"/>
    <property type="match status" value="1"/>
</dbReference>